<dbReference type="Pfam" id="PF12679">
    <property type="entry name" value="ABC2_membrane_2"/>
    <property type="match status" value="1"/>
</dbReference>
<feature type="region of interest" description="Disordered" evidence="1">
    <location>
        <begin position="1"/>
        <end position="27"/>
    </location>
</feature>
<dbReference type="AlphaFoldDB" id="A0A4T2C740"/>
<accession>A0A4T2C740</accession>
<gene>
    <name evidence="3" type="ORF">D4765_02710</name>
</gene>
<dbReference type="OrthoDB" id="3686802at2"/>
<feature type="transmembrane region" description="Helical" evidence="2">
    <location>
        <begin position="163"/>
        <end position="184"/>
    </location>
</feature>
<keyword evidence="2" id="KW-0812">Transmembrane</keyword>
<feature type="transmembrane region" description="Helical" evidence="2">
    <location>
        <begin position="225"/>
        <end position="245"/>
    </location>
</feature>
<evidence type="ECO:0000256" key="1">
    <source>
        <dbReference type="SAM" id="MobiDB-lite"/>
    </source>
</evidence>
<keyword evidence="4" id="KW-1185">Reference proteome</keyword>
<comment type="caution">
    <text evidence="3">The sequence shown here is derived from an EMBL/GenBank/DDBJ whole genome shotgun (WGS) entry which is preliminary data.</text>
</comment>
<reference evidence="3 4" key="1">
    <citation type="journal article" date="2019" name="Microorganisms">
        <title>Systematic Affiliation and Genome Analysis of Subtercola vilae DB165(T) with Particular Emphasis on Cold Adaptation of an Isolate from a High-Altitude Cold Volcano Lake.</title>
        <authorList>
            <person name="Villalobos A.S."/>
            <person name="Wiese J."/>
            <person name="Imhoff J.F."/>
            <person name="Dorador C."/>
            <person name="Keller A."/>
            <person name="Hentschel U."/>
        </authorList>
    </citation>
    <scope>NUCLEOTIDE SEQUENCE [LARGE SCALE GENOMIC DNA]</scope>
    <source>
        <strain evidence="3 4">DB165</strain>
    </source>
</reference>
<sequence>MSRDATDSVAEKPDDEHPGDGHASAEHPAALQAPDAHPHTLPLLRQSLVGSWRSLLAWSLGLAATILLYMPLFPSLGGANSQLSALLASLPPQLIKTLGYTDIASGSGYAESTFFGLVGFLLMSAAATTWGSAAIAGDEESGALELILAHGVSRHQLVLERSLAVTVRLVVLAAVSGALLAAVNPSSQLGLAGTDIVAACAAFLGLGLVSGSAALMVGALTGRRLFSTAAGAGVAAVSYVVNAIGSQSAALDALRSFTPYGWAYRHTPLATGADLPGLALLFGLSALFTVVAVAALRRRDISGA</sequence>
<feature type="transmembrane region" description="Helical" evidence="2">
    <location>
        <begin position="196"/>
        <end position="218"/>
    </location>
</feature>
<proteinExistence type="predicted"/>
<dbReference type="GO" id="GO:0005886">
    <property type="term" value="C:plasma membrane"/>
    <property type="evidence" value="ECO:0007669"/>
    <property type="project" value="UniProtKB-SubCell"/>
</dbReference>
<evidence type="ECO:0000256" key="2">
    <source>
        <dbReference type="SAM" id="Phobius"/>
    </source>
</evidence>
<feature type="compositionally biased region" description="Basic and acidic residues" evidence="1">
    <location>
        <begin position="1"/>
        <end position="25"/>
    </location>
</feature>
<keyword evidence="2" id="KW-0472">Membrane</keyword>
<organism evidence="3 4">
    <name type="scientific">Subtercola vilae</name>
    <dbReference type="NCBI Taxonomy" id="2056433"/>
    <lineage>
        <taxon>Bacteria</taxon>
        <taxon>Bacillati</taxon>
        <taxon>Actinomycetota</taxon>
        <taxon>Actinomycetes</taxon>
        <taxon>Micrococcales</taxon>
        <taxon>Microbacteriaceae</taxon>
        <taxon>Subtercola</taxon>
    </lineage>
</organism>
<name>A0A4T2C740_9MICO</name>
<feature type="transmembrane region" description="Helical" evidence="2">
    <location>
        <begin position="55"/>
        <end position="73"/>
    </location>
</feature>
<feature type="transmembrane region" description="Helical" evidence="2">
    <location>
        <begin position="114"/>
        <end position="136"/>
    </location>
</feature>
<keyword evidence="2" id="KW-1133">Transmembrane helix</keyword>
<evidence type="ECO:0000313" key="3">
    <source>
        <dbReference type="EMBL" id="TIH40057.1"/>
    </source>
</evidence>
<dbReference type="RefSeq" id="WP_136640691.1">
    <property type="nucleotide sequence ID" value="NZ_QYRT01000004.1"/>
</dbReference>
<dbReference type="EMBL" id="QYRT01000004">
    <property type="protein sequence ID" value="TIH40057.1"/>
    <property type="molecule type" value="Genomic_DNA"/>
</dbReference>
<dbReference type="Proteomes" id="UP000306192">
    <property type="component" value="Unassembled WGS sequence"/>
</dbReference>
<dbReference type="GO" id="GO:0140359">
    <property type="term" value="F:ABC-type transporter activity"/>
    <property type="evidence" value="ECO:0007669"/>
    <property type="project" value="InterPro"/>
</dbReference>
<protein>
    <submittedName>
        <fullName evidence="3">ABC transporter permease</fullName>
    </submittedName>
</protein>
<feature type="transmembrane region" description="Helical" evidence="2">
    <location>
        <begin position="275"/>
        <end position="296"/>
    </location>
</feature>
<evidence type="ECO:0000313" key="4">
    <source>
        <dbReference type="Proteomes" id="UP000306192"/>
    </source>
</evidence>